<dbReference type="EMBL" id="JADYTN010000003">
    <property type="protein sequence ID" value="MCF2562904.1"/>
    <property type="molecule type" value="Genomic_DNA"/>
</dbReference>
<accession>A0ABS9CDW4</accession>
<dbReference type="InterPro" id="IPR001173">
    <property type="entry name" value="Glyco_trans_2-like"/>
</dbReference>
<dbReference type="Gene3D" id="3.90.550.10">
    <property type="entry name" value="Spore Coat Polysaccharide Biosynthesis Protein SpsA, Chain A"/>
    <property type="match status" value="1"/>
</dbReference>
<dbReference type="Pfam" id="PF00535">
    <property type="entry name" value="Glycos_transf_2"/>
    <property type="match status" value="1"/>
</dbReference>
<dbReference type="PANTHER" id="PTHR22916:SF3">
    <property type="entry name" value="UDP-GLCNAC:BETAGAL BETA-1,3-N-ACETYLGLUCOSAMINYLTRANSFERASE-LIKE PROTEIN 1"/>
    <property type="match status" value="1"/>
</dbReference>
<dbReference type="SUPFAM" id="SSF53448">
    <property type="entry name" value="Nucleotide-diphospho-sugar transferases"/>
    <property type="match status" value="1"/>
</dbReference>
<dbReference type="InterPro" id="IPR029044">
    <property type="entry name" value="Nucleotide-diphossugar_trans"/>
</dbReference>
<gene>
    <name evidence="2" type="ORF">I6E12_02065</name>
</gene>
<proteinExistence type="predicted"/>
<keyword evidence="3" id="KW-1185">Reference proteome</keyword>
<dbReference type="Proteomes" id="UP001200470">
    <property type="component" value="Unassembled WGS sequence"/>
</dbReference>
<evidence type="ECO:0000313" key="2">
    <source>
        <dbReference type="EMBL" id="MCF2562904.1"/>
    </source>
</evidence>
<organism evidence="2 3">
    <name type="scientific">Xylanibacter brevis</name>
    <dbReference type="NCBI Taxonomy" id="83231"/>
    <lineage>
        <taxon>Bacteria</taxon>
        <taxon>Pseudomonadati</taxon>
        <taxon>Bacteroidota</taxon>
        <taxon>Bacteroidia</taxon>
        <taxon>Bacteroidales</taxon>
        <taxon>Prevotellaceae</taxon>
        <taxon>Xylanibacter</taxon>
    </lineage>
</organism>
<name>A0ABS9CDW4_9BACT</name>
<protein>
    <submittedName>
        <fullName evidence="2">Glycosyltransferase</fullName>
    </submittedName>
</protein>
<dbReference type="RefSeq" id="WP_301637412.1">
    <property type="nucleotide sequence ID" value="NZ_JADYTN010000003.1"/>
</dbReference>
<evidence type="ECO:0000313" key="3">
    <source>
        <dbReference type="Proteomes" id="UP001200470"/>
    </source>
</evidence>
<dbReference type="CDD" id="cd00761">
    <property type="entry name" value="Glyco_tranf_GTA_type"/>
    <property type="match status" value="1"/>
</dbReference>
<feature type="domain" description="Glycosyltransferase 2-like" evidence="1">
    <location>
        <begin position="5"/>
        <end position="125"/>
    </location>
</feature>
<comment type="caution">
    <text evidence="2">The sequence shown here is derived from an EMBL/GenBank/DDBJ whole genome shotgun (WGS) entry which is preliminary data.</text>
</comment>
<sequence>MLTISIIIPVYKVEAYIEECLASVVAQSDAKANIECIIVDDCSPDGSMDIVRRFVDNYQGAVQFRLLRHEVNRGLSAARNTGIDAATGDYLLFVDSDDYLSADCLSTLVSGFDLCPGADVVQANNLWGVGLKSLWYHTSRPYVLTGGQACVEAILFDRIPIMAWNKLVNRQFILSHQLYFIEGIIHEDNPWTYQLLSEVSTVVVLPQVTYYYRHVTTSITQDKVANLVKRLRSFQIIIDHVMNLKQVRPTGMLLYVFPVLLKDKHLIYQVACPEGAKQAMRDVEKQLFATAKTLKRPIMLLFFLTICRPMSHIYRIRFVRSHIQNIKKVVGKFELMIDRLVYKS</sequence>
<evidence type="ECO:0000259" key="1">
    <source>
        <dbReference type="Pfam" id="PF00535"/>
    </source>
</evidence>
<dbReference type="PANTHER" id="PTHR22916">
    <property type="entry name" value="GLYCOSYLTRANSFERASE"/>
    <property type="match status" value="1"/>
</dbReference>
<reference evidence="2 3" key="1">
    <citation type="submission" date="2020-12" db="EMBL/GenBank/DDBJ databases">
        <title>Whole genome sequences of gut porcine anaerobes.</title>
        <authorList>
            <person name="Kubasova T."/>
            <person name="Jahodarova E."/>
            <person name="Rychlik I."/>
        </authorList>
    </citation>
    <scope>NUCLEOTIDE SEQUENCE [LARGE SCALE GENOMIC DNA]</scope>
    <source>
        <strain evidence="2 3">An925</strain>
    </source>
</reference>